<protein>
    <submittedName>
        <fullName evidence="2">Transcriptional regulator</fullName>
    </submittedName>
</protein>
<proteinExistence type="predicted"/>
<evidence type="ECO:0000313" key="3">
    <source>
        <dbReference type="Proteomes" id="UP000070346"/>
    </source>
</evidence>
<accession>A0A9X0J6M3</accession>
<dbReference type="InterPro" id="IPR001387">
    <property type="entry name" value="Cro/C1-type_HTH"/>
</dbReference>
<dbReference type="Gene3D" id="1.10.260.40">
    <property type="entry name" value="lambda repressor-like DNA-binding domains"/>
    <property type="match status" value="1"/>
</dbReference>
<feature type="domain" description="HTH cro/C1-type" evidence="1">
    <location>
        <begin position="36"/>
        <end position="91"/>
    </location>
</feature>
<dbReference type="InterPro" id="IPR010982">
    <property type="entry name" value="Lambda_DNA-bd_dom_sf"/>
</dbReference>
<dbReference type="AlphaFoldDB" id="A0A9X0J6M3"/>
<dbReference type="EMBL" id="LSNG01000033">
    <property type="protein sequence ID" value="KXN75832.1"/>
    <property type="molecule type" value="Genomic_DNA"/>
</dbReference>
<dbReference type="CDD" id="cd00093">
    <property type="entry name" value="HTH_XRE"/>
    <property type="match status" value="1"/>
</dbReference>
<gene>
    <name evidence="2" type="ORF">AYJ53_03600</name>
</gene>
<dbReference type="OrthoDB" id="2224162at2"/>
<name>A0A9X0J6M3_LACJH</name>
<sequence>MNNVSFNDYLKDQLKNPTFKQEFDNETTKLESAIALTKVRKEYGLSQRELAVAAKVPQSTIARIEKGSNTSIETLTKIANALGKQLTVSFS</sequence>
<dbReference type="Pfam" id="PF01381">
    <property type="entry name" value="HTH_3"/>
    <property type="match status" value="1"/>
</dbReference>
<dbReference type="GO" id="GO:0003677">
    <property type="term" value="F:DNA binding"/>
    <property type="evidence" value="ECO:0007669"/>
    <property type="project" value="InterPro"/>
</dbReference>
<dbReference type="SMART" id="SM00530">
    <property type="entry name" value="HTH_XRE"/>
    <property type="match status" value="1"/>
</dbReference>
<comment type="caution">
    <text evidence="2">The sequence shown here is derived from an EMBL/GenBank/DDBJ whole genome shotgun (WGS) entry which is preliminary data.</text>
</comment>
<evidence type="ECO:0000259" key="1">
    <source>
        <dbReference type="PROSITE" id="PS50943"/>
    </source>
</evidence>
<dbReference type="RefSeq" id="WP_061400599.1">
    <property type="nucleotide sequence ID" value="NZ_JBOZGV010000001.1"/>
</dbReference>
<dbReference type="SUPFAM" id="SSF47413">
    <property type="entry name" value="lambda repressor-like DNA-binding domains"/>
    <property type="match status" value="1"/>
</dbReference>
<dbReference type="Proteomes" id="UP000070346">
    <property type="component" value="Unassembled WGS sequence"/>
</dbReference>
<dbReference type="PROSITE" id="PS50943">
    <property type="entry name" value="HTH_CROC1"/>
    <property type="match status" value="1"/>
</dbReference>
<organism evidence="2 3">
    <name type="scientific">Lactobacillus johnsonii</name>
    <dbReference type="NCBI Taxonomy" id="33959"/>
    <lineage>
        <taxon>Bacteria</taxon>
        <taxon>Bacillati</taxon>
        <taxon>Bacillota</taxon>
        <taxon>Bacilli</taxon>
        <taxon>Lactobacillales</taxon>
        <taxon>Lactobacillaceae</taxon>
        <taxon>Lactobacillus</taxon>
    </lineage>
</organism>
<evidence type="ECO:0000313" key="2">
    <source>
        <dbReference type="EMBL" id="KXN75832.1"/>
    </source>
</evidence>
<reference evidence="2 3" key="1">
    <citation type="submission" date="2016-02" db="EMBL/GenBank/DDBJ databases">
        <title>Complete Genome Sequences of Lactobacillus johnsonii Strain W1.</title>
        <authorList>
            <person name="Sun Y."/>
            <person name="Wu X."/>
        </authorList>
    </citation>
    <scope>NUCLEOTIDE SEQUENCE [LARGE SCALE GENOMIC DNA]</scope>
    <source>
        <strain evidence="2 3">W1</strain>
    </source>
</reference>